<gene>
    <name evidence="7" type="ORF">ATO11_02930</name>
</gene>
<dbReference type="STRING" id="1317121.ATO11_02930"/>
<protein>
    <submittedName>
        <fullName evidence="7">Glycine cleavage system protein T</fullName>
    </submittedName>
</protein>
<feature type="domain" description="GCVT N-terminal" evidence="4">
    <location>
        <begin position="423"/>
        <end position="694"/>
    </location>
</feature>
<organism evidence="7 8">
    <name type="scientific">Pseudaestuariivita atlantica</name>
    <dbReference type="NCBI Taxonomy" id="1317121"/>
    <lineage>
        <taxon>Bacteria</taxon>
        <taxon>Pseudomonadati</taxon>
        <taxon>Pseudomonadota</taxon>
        <taxon>Alphaproteobacteria</taxon>
        <taxon>Rhodobacterales</taxon>
        <taxon>Paracoccaceae</taxon>
        <taxon>Pseudaestuariivita</taxon>
    </lineage>
</organism>
<evidence type="ECO:0000256" key="1">
    <source>
        <dbReference type="ARBA" id="ARBA00008609"/>
    </source>
</evidence>
<dbReference type="Gene3D" id="3.30.9.10">
    <property type="entry name" value="D-Amino Acid Oxidase, subunit A, domain 2"/>
    <property type="match status" value="1"/>
</dbReference>
<dbReference type="InterPro" id="IPR006076">
    <property type="entry name" value="FAD-dep_OxRdtase"/>
</dbReference>
<name>A0A0L1JUV8_9RHOB</name>
<keyword evidence="8" id="KW-1185">Reference proteome</keyword>
<dbReference type="InterPro" id="IPR006222">
    <property type="entry name" value="GCVT_N"/>
</dbReference>
<proteinExistence type="inferred from homology"/>
<dbReference type="InterPro" id="IPR029043">
    <property type="entry name" value="GcvT/YgfZ_C"/>
</dbReference>
<feature type="domain" description="Aminomethyltransferase C-terminal" evidence="5">
    <location>
        <begin position="714"/>
        <end position="791"/>
    </location>
</feature>
<dbReference type="PATRIC" id="fig|1317121.7.peg.593"/>
<dbReference type="SUPFAM" id="SSF103025">
    <property type="entry name" value="Folate-binding domain"/>
    <property type="match status" value="1"/>
</dbReference>
<dbReference type="InterPro" id="IPR036188">
    <property type="entry name" value="FAD/NAD-bd_sf"/>
</dbReference>
<dbReference type="RefSeq" id="WP_050529297.1">
    <property type="nucleotide sequence ID" value="NZ_AQQZ01000001.1"/>
</dbReference>
<sequence>MTETTQVAVIGGGVVGCSVLYHLTKLGWSDVMLIERSELTSGSTWHAAGGFHTLNGDTNMAALQGYTIRLYRELEELTGMSCGLHHVGGITLADNRDRFDMLLAERAKHRFMGLETQIVGPDEIRQIAPITNTDGILGALYDPLDGHLDPSGTTHAYAKAARMGGATIKTHCKVTATLQRPDGTWTVQTEDGDIHAEHIVNAGGLWAREVAAMAGVYLPLHPMEHQYIVTDDVPEIYDRDTEHPHVMDPAGESYLRQEGRGLCIGFYEQPCKPWAVDGTSWEFGHELLPDDLDKIEDSIAFAYKRFPVLERAGVKSVIHGPFTFAPDGNPLVGPVPGLSNYWSACGVMAGFSQGGGVGLTLAQWMIGGEPDRDVTAMDVARFPRWLTQEFTRPKVIENYQKRFSVAYPNEELPAARGLRRTPMYDLFDAMGAVWGAQYGLEVPNYFATGDEPRFETPSFRRSNAWDATRREVKAVREAVGINETHNFGKYEVTGADARACLDRIMAGRIPKPGRVSLTPMLSPKGKLIGDFTVSCLSDTRFLLTASYGAQDVHMRWFDKHLSGDVHVENMSDRRTGFQIAGPKALEVLKAAARTLPDLRFLDVAEVDVGMTPCIIQRVSYTGDLGFEIYCDPMYQRGLWDTLWQAGQPHGMRPFGMRAMMSLRLDRFFGSWLSEFSPDYTPGETGMDRFINWSKEVDFIGRSASEAERQQGANRQLVTFAVDADDADVHGYEPVWIDGKVRGFCTSGGYSHHTDTSMALALVPADWDGDSAEIEILGQMRPATRMRQPVFDPDGARLRA</sequence>
<keyword evidence="2" id="KW-0560">Oxidoreductase</keyword>
<dbReference type="Gene3D" id="3.30.1360.120">
    <property type="entry name" value="Probable tRNA modification gtpase trme, domain 1"/>
    <property type="match status" value="1"/>
</dbReference>
<dbReference type="Pfam" id="PF08669">
    <property type="entry name" value="GCV_T_C"/>
    <property type="match status" value="1"/>
</dbReference>
<evidence type="ECO:0000313" key="8">
    <source>
        <dbReference type="Proteomes" id="UP000036938"/>
    </source>
</evidence>
<dbReference type="Pfam" id="PF01571">
    <property type="entry name" value="GCV_T"/>
    <property type="match status" value="1"/>
</dbReference>
<evidence type="ECO:0000259" key="6">
    <source>
        <dbReference type="Pfam" id="PF16350"/>
    </source>
</evidence>
<dbReference type="InterPro" id="IPR028896">
    <property type="entry name" value="GcvT/YgfZ/DmdA"/>
</dbReference>
<dbReference type="SUPFAM" id="SSF54373">
    <property type="entry name" value="FAD-linked reductases, C-terminal domain"/>
    <property type="match status" value="1"/>
</dbReference>
<dbReference type="AlphaFoldDB" id="A0A0L1JUV8"/>
<evidence type="ECO:0000256" key="2">
    <source>
        <dbReference type="ARBA" id="ARBA00023002"/>
    </source>
</evidence>
<feature type="domain" description="FAD dependent oxidoreductase" evidence="3">
    <location>
        <begin position="7"/>
        <end position="364"/>
    </location>
</feature>
<dbReference type="Gene3D" id="3.30.70.1400">
    <property type="entry name" value="Aminomethyltransferase beta-barrel domains"/>
    <property type="match status" value="1"/>
</dbReference>
<dbReference type="PANTHER" id="PTHR43757:SF2">
    <property type="entry name" value="AMINOMETHYLTRANSFERASE, MITOCHONDRIAL"/>
    <property type="match status" value="1"/>
</dbReference>
<dbReference type="SUPFAM" id="SSF51905">
    <property type="entry name" value="FAD/NAD(P)-binding domain"/>
    <property type="match status" value="1"/>
</dbReference>
<comment type="caution">
    <text evidence="7">The sequence shown here is derived from an EMBL/GenBank/DDBJ whole genome shotgun (WGS) entry which is preliminary data.</text>
</comment>
<dbReference type="InterPro" id="IPR032503">
    <property type="entry name" value="FAO_M"/>
</dbReference>
<dbReference type="EMBL" id="AQQZ01000001">
    <property type="protein sequence ID" value="KNG95559.1"/>
    <property type="molecule type" value="Genomic_DNA"/>
</dbReference>
<comment type="similarity">
    <text evidence="1">Belongs to the GcvT family.</text>
</comment>
<dbReference type="Gene3D" id="3.50.50.60">
    <property type="entry name" value="FAD/NAD(P)-binding domain"/>
    <property type="match status" value="1"/>
</dbReference>
<dbReference type="InterPro" id="IPR013977">
    <property type="entry name" value="GcvT_C"/>
</dbReference>
<dbReference type="Proteomes" id="UP000036938">
    <property type="component" value="Unassembled WGS sequence"/>
</dbReference>
<dbReference type="SUPFAM" id="SSF101790">
    <property type="entry name" value="Aminomethyltransferase beta-barrel domain"/>
    <property type="match status" value="1"/>
</dbReference>
<evidence type="ECO:0000259" key="5">
    <source>
        <dbReference type="Pfam" id="PF08669"/>
    </source>
</evidence>
<evidence type="ECO:0000259" key="4">
    <source>
        <dbReference type="Pfam" id="PF01571"/>
    </source>
</evidence>
<reference evidence="7 8" key="1">
    <citation type="journal article" date="2015" name="Int. J. Syst. Evol. Microbiol.">
        <title>Aestuariivita atlantica sp. nov., isolated from deep sea sediment of the Atlantic Ocean.</title>
        <authorList>
            <person name="Li G."/>
            <person name="Lai Q."/>
            <person name="Du Y."/>
            <person name="Liu X."/>
            <person name="Sun F."/>
            <person name="Shao Z."/>
        </authorList>
    </citation>
    <scope>NUCLEOTIDE SEQUENCE [LARGE SCALE GENOMIC DNA]</scope>
    <source>
        <strain evidence="7 8">22II-S11-z3</strain>
    </source>
</reference>
<dbReference type="Pfam" id="PF16350">
    <property type="entry name" value="FAO_M"/>
    <property type="match status" value="1"/>
</dbReference>
<accession>A0A0L1JUV8</accession>
<dbReference type="InterPro" id="IPR027266">
    <property type="entry name" value="TrmE/GcvT-like"/>
</dbReference>
<dbReference type="GO" id="GO:0016491">
    <property type="term" value="F:oxidoreductase activity"/>
    <property type="evidence" value="ECO:0007669"/>
    <property type="project" value="UniProtKB-KW"/>
</dbReference>
<feature type="domain" description="FAD dependent oxidoreductase central" evidence="6">
    <location>
        <begin position="368"/>
        <end position="420"/>
    </location>
</feature>
<evidence type="ECO:0000259" key="3">
    <source>
        <dbReference type="Pfam" id="PF01266"/>
    </source>
</evidence>
<dbReference type="Gene3D" id="2.40.30.110">
    <property type="entry name" value="Aminomethyltransferase beta-barrel domains"/>
    <property type="match status" value="1"/>
</dbReference>
<dbReference type="PANTHER" id="PTHR43757">
    <property type="entry name" value="AMINOMETHYLTRANSFERASE"/>
    <property type="match status" value="1"/>
</dbReference>
<evidence type="ECO:0000313" key="7">
    <source>
        <dbReference type="EMBL" id="KNG95559.1"/>
    </source>
</evidence>
<dbReference type="OrthoDB" id="7156675at2"/>
<dbReference type="Pfam" id="PF01266">
    <property type="entry name" value="DAO"/>
    <property type="match status" value="1"/>
</dbReference>